<gene>
    <name evidence="1" type="ORF">LTS18_014755</name>
</gene>
<evidence type="ECO:0000313" key="1">
    <source>
        <dbReference type="EMBL" id="KAK3045025.1"/>
    </source>
</evidence>
<feature type="non-terminal residue" evidence="1">
    <location>
        <position position="1"/>
    </location>
</feature>
<sequence>APLSDPLGLEEDLTGHPEARGCVACRKLRIPCPLMKDGYTWPCSYCIEDDCDCELITPPKEKAACELCKRRRLPCSYRQGGDPAFPCEQCTESRTYCIAGPLNERLRERFSYDRDYSRPIQQPAKKHTKCVQCREDRTDCSLRGDDEAPPCQECAAKGVDCALRKVRKDKGKAPMRGDTSSRDLAVKPLQEMAVAPQTAAIPFERLYKPTLEKGEKIIRTAFIHPIYFCYDVTSDIDPFKPCHFCEGGEGFGAVGSEFSMDVKVKYIDGGIRYKELSRVKTKGEDNHTRICFNCTNSRFRIYCCVGHDIRTLSGCDESAGPDDTEVLASQMRLFAKDISEADKWCSVCPAPAFYECCTAQETNVTGDPIDSTSTEAEGCGLLLCYRCGLSLRGEFQGDLQRMLREVDMA</sequence>
<accession>A0ACC3CUM7</accession>
<dbReference type="EMBL" id="JAWDJW010011119">
    <property type="protein sequence ID" value="KAK3045025.1"/>
    <property type="molecule type" value="Genomic_DNA"/>
</dbReference>
<keyword evidence="2" id="KW-1185">Reference proteome</keyword>
<comment type="caution">
    <text evidence="1">The sequence shown here is derived from an EMBL/GenBank/DDBJ whole genome shotgun (WGS) entry which is preliminary data.</text>
</comment>
<dbReference type="Proteomes" id="UP001186974">
    <property type="component" value="Unassembled WGS sequence"/>
</dbReference>
<name>A0ACC3CUM7_9PEZI</name>
<evidence type="ECO:0000313" key="2">
    <source>
        <dbReference type="Proteomes" id="UP001186974"/>
    </source>
</evidence>
<reference evidence="1" key="1">
    <citation type="submission" date="2024-09" db="EMBL/GenBank/DDBJ databases">
        <title>Black Yeasts Isolated from many extreme environments.</title>
        <authorList>
            <person name="Coleine C."/>
            <person name="Stajich J.E."/>
            <person name="Selbmann L."/>
        </authorList>
    </citation>
    <scope>NUCLEOTIDE SEQUENCE</scope>
    <source>
        <strain evidence="1">CCFEE 5737</strain>
    </source>
</reference>
<proteinExistence type="predicted"/>
<organism evidence="1 2">
    <name type="scientific">Coniosporium uncinatum</name>
    <dbReference type="NCBI Taxonomy" id="93489"/>
    <lineage>
        <taxon>Eukaryota</taxon>
        <taxon>Fungi</taxon>
        <taxon>Dikarya</taxon>
        <taxon>Ascomycota</taxon>
        <taxon>Pezizomycotina</taxon>
        <taxon>Dothideomycetes</taxon>
        <taxon>Dothideomycetes incertae sedis</taxon>
        <taxon>Coniosporium</taxon>
    </lineage>
</organism>
<protein>
    <submittedName>
        <fullName evidence="1">Uncharacterized protein</fullName>
    </submittedName>
</protein>
<feature type="non-terminal residue" evidence="1">
    <location>
        <position position="409"/>
    </location>
</feature>